<keyword evidence="3" id="KW-1185">Reference proteome</keyword>
<sequence>MQTNSFEQTVLLEELCPDIHPGSAIRGLRYREELSQAQLAEMIGVKRHHISEMERGKRSIGKDMAKRLTKALHSDYKVFL</sequence>
<evidence type="ECO:0000313" key="2">
    <source>
        <dbReference type="EMBL" id="GAK60836.1"/>
    </source>
</evidence>
<dbReference type="EMBL" id="DF820475">
    <property type="protein sequence ID" value="GAK60836.1"/>
    <property type="molecule type" value="Genomic_DNA"/>
</dbReference>
<dbReference type="PROSITE" id="PS50943">
    <property type="entry name" value="HTH_CROC1"/>
    <property type="match status" value="1"/>
</dbReference>
<dbReference type="GO" id="GO:0003677">
    <property type="term" value="F:DNA binding"/>
    <property type="evidence" value="ECO:0007669"/>
    <property type="project" value="UniProtKB-KW"/>
</dbReference>
<dbReference type="Proteomes" id="UP000030661">
    <property type="component" value="Unassembled WGS sequence"/>
</dbReference>
<protein>
    <submittedName>
        <fullName evidence="2">Xre family DNA-binding protein</fullName>
    </submittedName>
</protein>
<name>A0A081C8D1_VECG1</name>
<feature type="domain" description="HTH cro/C1-type" evidence="1">
    <location>
        <begin position="25"/>
        <end position="79"/>
    </location>
</feature>
<dbReference type="SUPFAM" id="SSF47413">
    <property type="entry name" value="lambda repressor-like DNA-binding domains"/>
    <property type="match status" value="1"/>
</dbReference>
<proteinExistence type="predicted"/>
<dbReference type="HOGENOM" id="CLU_066192_44_5_0"/>
<dbReference type="eggNOG" id="COG3093">
    <property type="taxonomic scope" value="Bacteria"/>
</dbReference>
<accession>A0A081C8D1</accession>
<dbReference type="Pfam" id="PF01381">
    <property type="entry name" value="HTH_3"/>
    <property type="match status" value="1"/>
</dbReference>
<dbReference type="AlphaFoldDB" id="A0A081C8D1"/>
<evidence type="ECO:0000259" key="1">
    <source>
        <dbReference type="PROSITE" id="PS50943"/>
    </source>
</evidence>
<dbReference type="InterPro" id="IPR010982">
    <property type="entry name" value="Lambda_DNA-bd_dom_sf"/>
</dbReference>
<dbReference type="CDD" id="cd00093">
    <property type="entry name" value="HTH_XRE"/>
    <property type="match status" value="1"/>
</dbReference>
<evidence type="ECO:0000313" key="3">
    <source>
        <dbReference type="Proteomes" id="UP000030661"/>
    </source>
</evidence>
<dbReference type="Gene3D" id="1.10.260.40">
    <property type="entry name" value="lambda repressor-like DNA-binding domains"/>
    <property type="match status" value="1"/>
</dbReference>
<organism evidence="2 3">
    <name type="scientific">Vecturithrix granuli</name>
    <dbReference type="NCBI Taxonomy" id="1499967"/>
    <lineage>
        <taxon>Bacteria</taxon>
        <taxon>Candidatus Moduliflexota</taxon>
        <taxon>Candidatus Vecturitrichia</taxon>
        <taxon>Candidatus Vecturitrichales</taxon>
        <taxon>Candidatus Vecturitrichaceae</taxon>
        <taxon>Candidatus Vecturithrix</taxon>
    </lineage>
</organism>
<reference evidence="2 3" key="1">
    <citation type="journal article" date="2015" name="PeerJ">
        <title>First genomic representation of candidate bacterial phylum KSB3 points to enhanced environmental sensing as a trigger of wastewater bulking.</title>
        <authorList>
            <person name="Sekiguchi Y."/>
            <person name="Ohashi A."/>
            <person name="Parks D.H."/>
            <person name="Yamauchi T."/>
            <person name="Tyson G.W."/>
            <person name="Hugenholtz P."/>
        </authorList>
    </citation>
    <scope>NUCLEOTIDE SEQUENCE [LARGE SCALE GENOMIC DNA]</scope>
</reference>
<dbReference type="STRING" id="1499967.U27_00734"/>
<gene>
    <name evidence="2" type="ORF">U27_00734</name>
</gene>
<keyword evidence="2" id="KW-0238">DNA-binding</keyword>
<dbReference type="InterPro" id="IPR001387">
    <property type="entry name" value="Cro/C1-type_HTH"/>
</dbReference>
<dbReference type="SMART" id="SM00530">
    <property type="entry name" value="HTH_XRE"/>
    <property type="match status" value="1"/>
</dbReference>